<sequence length="851" mass="98708">MNKYILGSNEDKCLQMGTKAANLVKLKKNNINVPNFFCISYECMEYHLKESRFSINNIIDDVNFQNEEAIKNAKRKIIRFFEHIKIEESIKKEIYDYIEKHFKAGVLFSVRSSSLLEDSAEFSFAGQFETFLNVSKEELLKSIVRCWSSLYAENVLKYSYDKKLSIYDLKMNVIIQEMISADLSGVIFTANPQGILNEMVLVCGKGTGNLVVEDKTPTTTYYYNITDKIYYYENQENSPILENDVFMNMVNISNTIMKAFGKLLDIEFAMKNSIVYILQVRPITTLMISESIILDNSNIVESYPNITLPLTTSFIREAYYGVFRGLTLRCFKNEKLVESYEEVLKEMVDSANGRMYYKISNWYTIIKFLPFSKKIIPIWQEMMGVSNKVHSKEKKDIKFYTRVSIYINVIVEAFRVRKEMDKLNCDFNKVKEQFDINYSDGLTNEGLIKLYGNIEKVLLKNWDITLLNDLYAFVFTGLLKARMKKLKIENIELEINNYISGVSNIESLKPIKKLIELSKKAVEGKDVIETLYKLKNDNMVYEYLNKSASDYSVELREYIDLYGDRSLEELKLESKTFRSSPILLINKILEYTEHKDKLNDMWENLCKPSCSNISKEILEEYSVLDRFFIKIFSKKALLGIQNREISRLNRSRVYGMVRSIFLTIGKNFVEANKLNAKDDIFYLHTYEVFEHIKGKEYDFKKLVCERKKEYEMYEKLPAYSRLEFSKVVFNKNHSNINDVKIRLDKNEIVGIPCSNGIVEGEVVVIENPKLHKDVKDKILVTKMTDPGWVFLLTMAKGIIAEKGSLLSHTAIISRELKVPSIVGAANITKILKSGDKIRMNGSTGKVERISD</sequence>
<dbReference type="Gene3D" id="3.50.30.10">
    <property type="entry name" value="Phosphohistidine domain"/>
    <property type="match status" value="1"/>
</dbReference>
<dbReference type="InterPro" id="IPR002192">
    <property type="entry name" value="PPDK_AMP/ATP-bd"/>
</dbReference>
<evidence type="ECO:0000313" key="3">
    <source>
        <dbReference type="EMBL" id="URZ10639.1"/>
    </source>
</evidence>
<keyword evidence="4" id="KW-1185">Reference proteome</keyword>
<evidence type="ECO:0000313" key="4">
    <source>
        <dbReference type="Proteomes" id="UP000190951"/>
    </source>
</evidence>
<dbReference type="Pfam" id="PF01326">
    <property type="entry name" value="PPDK_N"/>
    <property type="match status" value="1"/>
</dbReference>
<dbReference type="SUPFAM" id="SSF56059">
    <property type="entry name" value="Glutathione synthetase ATP-binding domain-like"/>
    <property type="match status" value="1"/>
</dbReference>
<dbReference type="PANTHER" id="PTHR43615">
    <property type="entry name" value="PHOSPHOENOLPYRUVATE SYNTHASE-RELATED"/>
    <property type="match status" value="1"/>
</dbReference>
<organism evidence="3 4">
    <name type="scientific">Clostridium felsineum</name>
    <dbReference type="NCBI Taxonomy" id="36839"/>
    <lineage>
        <taxon>Bacteria</taxon>
        <taxon>Bacillati</taxon>
        <taxon>Bacillota</taxon>
        <taxon>Clostridia</taxon>
        <taxon>Eubacteriales</taxon>
        <taxon>Clostridiaceae</taxon>
        <taxon>Clostridium</taxon>
    </lineage>
</organism>
<dbReference type="GO" id="GO:0005524">
    <property type="term" value="F:ATP binding"/>
    <property type="evidence" value="ECO:0007669"/>
    <property type="project" value="InterPro"/>
</dbReference>
<dbReference type="InterPro" id="IPR051549">
    <property type="entry name" value="PEP_Utilizing_Enz"/>
</dbReference>
<dbReference type="InterPro" id="IPR036637">
    <property type="entry name" value="Phosphohistidine_dom_sf"/>
</dbReference>
<name>A0A1S8M8R1_9CLOT</name>
<evidence type="ECO:0000259" key="2">
    <source>
        <dbReference type="Pfam" id="PF01326"/>
    </source>
</evidence>
<dbReference type="AlphaFoldDB" id="A0A1S8M8R1"/>
<dbReference type="Gene3D" id="3.30.470.20">
    <property type="entry name" value="ATP-grasp fold, B domain"/>
    <property type="match status" value="1"/>
</dbReference>
<feature type="domain" description="PEP-utilising enzyme mobile" evidence="1">
    <location>
        <begin position="776"/>
        <end position="844"/>
    </location>
</feature>
<feature type="domain" description="Pyruvate phosphate dikinase AMP/ATP-binding" evidence="2">
    <location>
        <begin position="16"/>
        <end position="287"/>
    </location>
</feature>
<dbReference type="RefSeq" id="WP_077833931.1">
    <property type="nucleotide sequence ID" value="NZ_CP096983.1"/>
</dbReference>
<dbReference type="Proteomes" id="UP000190951">
    <property type="component" value="Chromosome"/>
</dbReference>
<dbReference type="NCBIfam" id="NF004882">
    <property type="entry name" value="PRK06241.2-3"/>
    <property type="match status" value="1"/>
</dbReference>
<dbReference type="Pfam" id="PF00391">
    <property type="entry name" value="PEP-utilizers"/>
    <property type="match status" value="1"/>
</dbReference>
<dbReference type="Gene3D" id="3.30.1490.20">
    <property type="entry name" value="ATP-grasp fold, A domain"/>
    <property type="match status" value="1"/>
</dbReference>
<reference evidence="3 4" key="1">
    <citation type="submission" date="2022-04" db="EMBL/GenBank/DDBJ databases">
        <title>Genome sequence of C. roseum typestrain.</title>
        <authorList>
            <person name="Poehlein A."/>
            <person name="Schoch T."/>
            <person name="Duerre P."/>
            <person name="Daniel R."/>
        </authorList>
    </citation>
    <scope>NUCLEOTIDE SEQUENCE [LARGE SCALE GENOMIC DNA]</scope>
    <source>
        <strain evidence="3 4">DSM 7320</strain>
    </source>
</reference>
<dbReference type="SUPFAM" id="SSF52009">
    <property type="entry name" value="Phosphohistidine domain"/>
    <property type="match status" value="1"/>
</dbReference>
<dbReference type="PANTHER" id="PTHR43615:SF1">
    <property type="entry name" value="PPDK_N DOMAIN-CONTAINING PROTEIN"/>
    <property type="match status" value="1"/>
</dbReference>
<dbReference type="InterPro" id="IPR008279">
    <property type="entry name" value="PEP-util_enz_mobile_dom"/>
</dbReference>
<proteinExistence type="predicted"/>
<protein>
    <submittedName>
        <fullName evidence="3">Uncharacterized protein</fullName>
    </submittedName>
</protein>
<dbReference type="EMBL" id="CP096983">
    <property type="protein sequence ID" value="URZ10639.1"/>
    <property type="molecule type" value="Genomic_DNA"/>
</dbReference>
<dbReference type="STRING" id="84029.CROST_34680"/>
<dbReference type="GO" id="GO:0016301">
    <property type="term" value="F:kinase activity"/>
    <property type="evidence" value="ECO:0007669"/>
    <property type="project" value="InterPro"/>
</dbReference>
<gene>
    <name evidence="3" type="ORF">CROST_013490</name>
</gene>
<accession>A0A1S8M8R1</accession>
<dbReference type="InterPro" id="IPR013815">
    <property type="entry name" value="ATP_grasp_subdomain_1"/>
</dbReference>
<evidence type="ECO:0000259" key="1">
    <source>
        <dbReference type="Pfam" id="PF00391"/>
    </source>
</evidence>
<dbReference type="KEGG" id="crw:CROST_013490"/>